<name>A0A6A6P8L5_9PEZI</name>
<protein>
    <submittedName>
        <fullName evidence="1">Uncharacterized protein</fullName>
    </submittedName>
</protein>
<proteinExistence type="predicted"/>
<organism evidence="1 2">
    <name type="scientific">Lineolata rhizophorae</name>
    <dbReference type="NCBI Taxonomy" id="578093"/>
    <lineage>
        <taxon>Eukaryota</taxon>
        <taxon>Fungi</taxon>
        <taxon>Dikarya</taxon>
        <taxon>Ascomycota</taxon>
        <taxon>Pezizomycotina</taxon>
        <taxon>Dothideomycetes</taxon>
        <taxon>Dothideomycetes incertae sedis</taxon>
        <taxon>Lineolatales</taxon>
        <taxon>Lineolataceae</taxon>
        <taxon>Lineolata</taxon>
    </lineage>
</organism>
<evidence type="ECO:0000313" key="2">
    <source>
        <dbReference type="Proteomes" id="UP000799766"/>
    </source>
</evidence>
<gene>
    <name evidence="1" type="ORF">BDY21DRAFT_186012</name>
</gene>
<dbReference type="EMBL" id="MU001674">
    <property type="protein sequence ID" value="KAF2460157.1"/>
    <property type="molecule type" value="Genomic_DNA"/>
</dbReference>
<keyword evidence="2" id="KW-1185">Reference proteome</keyword>
<dbReference type="AlphaFoldDB" id="A0A6A6P8L5"/>
<accession>A0A6A6P8L5</accession>
<sequence>MSHPFLHRLLRLWYVVGTTRTIRRTAAAATAISTRFQTVTSAARTTLGTTAAIRFRAHFPINLRPRLQAGTPVILRFSRQARLPIHLRLTLRTGTPVMARLSLPISRPAPTILAAAAAIRAAAIRAAGVASPMEKIGMGTLEPSIGIGVPILSWRKCRPAL</sequence>
<reference evidence="1" key="1">
    <citation type="journal article" date="2020" name="Stud. Mycol.">
        <title>101 Dothideomycetes genomes: a test case for predicting lifestyles and emergence of pathogens.</title>
        <authorList>
            <person name="Haridas S."/>
            <person name="Albert R."/>
            <person name="Binder M."/>
            <person name="Bloem J."/>
            <person name="Labutti K."/>
            <person name="Salamov A."/>
            <person name="Andreopoulos B."/>
            <person name="Baker S."/>
            <person name="Barry K."/>
            <person name="Bills G."/>
            <person name="Bluhm B."/>
            <person name="Cannon C."/>
            <person name="Castanera R."/>
            <person name="Culley D."/>
            <person name="Daum C."/>
            <person name="Ezra D."/>
            <person name="Gonzalez J."/>
            <person name="Henrissat B."/>
            <person name="Kuo A."/>
            <person name="Liang C."/>
            <person name="Lipzen A."/>
            <person name="Lutzoni F."/>
            <person name="Magnuson J."/>
            <person name="Mondo S."/>
            <person name="Nolan M."/>
            <person name="Ohm R."/>
            <person name="Pangilinan J."/>
            <person name="Park H.-J."/>
            <person name="Ramirez L."/>
            <person name="Alfaro M."/>
            <person name="Sun H."/>
            <person name="Tritt A."/>
            <person name="Yoshinaga Y."/>
            <person name="Zwiers L.-H."/>
            <person name="Turgeon B."/>
            <person name="Goodwin S."/>
            <person name="Spatafora J."/>
            <person name="Crous P."/>
            <person name="Grigoriev I."/>
        </authorList>
    </citation>
    <scope>NUCLEOTIDE SEQUENCE</scope>
    <source>
        <strain evidence="1">ATCC 16933</strain>
    </source>
</reference>
<dbReference type="Proteomes" id="UP000799766">
    <property type="component" value="Unassembled WGS sequence"/>
</dbReference>
<evidence type="ECO:0000313" key="1">
    <source>
        <dbReference type="EMBL" id="KAF2460157.1"/>
    </source>
</evidence>